<reference evidence="2 3" key="1">
    <citation type="submission" date="2017-06" db="EMBL/GenBank/DDBJ databases">
        <authorList>
            <person name="Kim H.J."/>
            <person name="Triplett B.A."/>
        </authorList>
    </citation>
    <scope>NUCLEOTIDE SEQUENCE [LARGE SCALE GENOMIC DNA]</scope>
    <source>
        <strain evidence="2 3">DSM 18704</strain>
    </source>
</reference>
<feature type="transmembrane region" description="Helical" evidence="1">
    <location>
        <begin position="100"/>
        <end position="119"/>
    </location>
</feature>
<feature type="transmembrane region" description="Helical" evidence="1">
    <location>
        <begin position="71"/>
        <end position="93"/>
    </location>
</feature>
<keyword evidence="3" id="KW-1185">Reference proteome</keyword>
<name>A0A239J231_9BACT</name>
<dbReference type="GO" id="GO:0005886">
    <property type="term" value="C:plasma membrane"/>
    <property type="evidence" value="ECO:0007669"/>
    <property type="project" value="TreeGrafter"/>
</dbReference>
<organism evidence="2 3">
    <name type="scientific">Granulicella rosea</name>
    <dbReference type="NCBI Taxonomy" id="474952"/>
    <lineage>
        <taxon>Bacteria</taxon>
        <taxon>Pseudomonadati</taxon>
        <taxon>Acidobacteriota</taxon>
        <taxon>Terriglobia</taxon>
        <taxon>Terriglobales</taxon>
        <taxon>Acidobacteriaceae</taxon>
        <taxon>Granulicella</taxon>
    </lineage>
</organism>
<dbReference type="Proteomes" id="UP000198356">
    <property type="component" value="Unassembled WGS sequence"/>
</dbReference>
<evidence type="ECO:0000313" key="3">
    <source>
        <dbReference type="Proteomes" id="UP000198356"/>
    </source>
</evidence>
<evidence type="ECO:0000256" key="1">
    <source>
        <dbReference type="SAM" id="Phobius"/>
    </source>
</evidence>
<evidence type="ECO:0000313" key="2">
    <source>
        <dbReference type="EMBL" id="SNS99825.1"/>
    </source>
</evidence>
<dbReference type="RefSeq" id="WP_089408494.1">
    <property type="nucleotide sequence ID" value="NZ_FZOU01000003.1"/>
</dbReference>
<keyword evidence="1" id="KW-0812">Transmembrane</keyword>
<dbReference type="PANTHER" id="PTHR34821:SF2">
    <property type="entry name" value="INNER MEMBRANE PROTEIN YDCZ"/>
    <property type="match status" value="1"/>
</dbReference>
<keyword evidence="1" id="KW-0472">Membrane</keyword>
<feature type="transmembrane region" description="Helical" evidence="1">
    <location>
        <begin position="6"/>
        <end position="25"/>
    </location>
</feature>
<dbReference type="OrthoDB" id="7864805at2"/>
<dbReference type="InterPro" id="IPR006750">
    <property type="entry name" value="YdcZ"/>
</dbReference>
<feature type="transmembrane region" description="Helical" evidence="1">
    <location>
        <begin position="37"/>
        <end position="59"/>
    </location>
</feature>
<gene>
    <name evidence="2" type="ORF">SAMN05421770_103398</name>
</gene>
<accession>A0A239J231</accession>
<proteinExistence type="predicted"/>
<dbReference type="Pfam" id="PF04657">
    <property type="entry name" value="DMT_YdcZ"/>
    <property type="match status" value="1"/>
</dbReference>
<dbReference type="PANTHER" id="PTHR34821">
    <property type="entry name" value="INNER MEMBRANE PROTEIN YDCZ"/>
    <property type="match status" value="1"/>
</dbReference>
<dbReference type="EMBL" id="FZOU01000003">
    <property type="protein sequence ID" value="SNS99825.1"/>
    <property type="molecule type" value="Genomic_DNA"/>
</dbReference>
<feature type="transmembrane region" description="Helical" evidence="1">
    <location>
        <begin position="131"/>
        <end position="148"/>
    </location>
</feature>
<dbReference type="AlphaFoldDB" id="A0A239J231"/>
<keyword evidence="1" id="KW-1133">Transmembrane helix</keyword>
<protein>
    <submittedName>
        <fullName evidence="2">Transporter family-2 protein</fullName>
    </submittedName>
</protein>
<sequence>MNANAGWIIPFIIIGGALQSCGAAMNGQLNKHVVNPWLASAISFALITFFFAGASLIHPHPLPTQKDLAEMPWWAVVGGLVGAVQVYAGLTLVNKVGAGPFVGFTVTAALIGSLLIDHFGWFRMQPHPLNAGRIAGGLLLVGGISLIAKF</sequence>